<name>A0A0A8Z942_ARUDO</name>
<feature type="transmembrane region" description="Helical" evidence="2">
    <location>
        <begin position="112"/>
        <end position="132"/>
    </location>
</feature>
<evidence type="ECO:0000256" key="1">
    <source>
        <dbReference type="SAM" id="MobiDB-lite"/>
    </source>
</evidence>
<accession>A0A0A8Z942</accession>
<feature type="transmembrane region" description="Helical" evidence="2">
    <location>
        <begin position="84"/>
        <end position="106"/>
    </location>
</feature>
<evidence type="ECO:0000313" key="3">
    <source>
        <dbReference type="EMBL" id="JAD35331.1"/>
    </source>
</evidence>
<feature type="transmembrane region" description="Helical" evidence="2">
    <location>
        <begin position="45"/>
        <end position="64"/>
    </location>
</feature>
<dbReference type="AlphaFoldDB" id="A0A0A8Z942"/>
<organism evidence="3">
    <name type="scientific">Arundo donax</name>
    <name type="common">Giant reed</name>
    <name type="synonym">Donax arundinaceus</name>
    <dbReference type="NCBI Taxonomy" id="35708"/>
    <lineage>
        <taxon>Eukaryota</taxon>
        <taxon>Viridiplantae</taxon>
        <taxon>Streptophyta</taxon>
        <taxon>Embryophyta</taxon>
        <taxon>Tracheophyta</taxon>
        <taxon>Spermatophyta</taxon>
        <taxon>Magnoliopsida</taxon>
        <taxon>Liliopsida</taxon>
        <taxon>Poales</taxon>
        <taxon>Poaceae</taxon>
        <taxon>PACMAD clade</taxon>
        <taxon>Arundinoideae</taxon>
        <taxon>Arundineae</taxon>
        <taxon>Arundo</taxon>
    </lineage>
</organism>
<evidence type="ECO:0000256" key="2">
    <source>
        <dbReference type="SAM" id="Phobius"/>
    </source>
</evidence>
<feature type="region of interest" description="Disordered" evidence="1">
    <location>
        <begin position="1"/>
        <end position="30"/>
    </location>
</feature>
<reference evidence="3" key="2">
    <citation type="journal article" date="2015" name="Data Brief">
        <title>Shoot transcriptome of the giant reed, Arundo donax.</title>
        <authorList>
            <person name="Barrero R.A."/>
            <person name="Guerrero F.D."/>
            <person name="Moolhuijzen P."/>
            <person name="Goolsby J.A."/>
            <person name="Tidwell J."/>
            <person name="Bellgard S.E."/>
            <person name="Bellgard M.I."/>
        </authorList>
    </citation>
    <scope>NUCLEOTIDE SEQUENCE</scope>
    <source>
        <tissue evidence="3">Shoot tissue taken approximately 20 cm above the soil surface</tissue>
    </source>
</reference>
<dbReference type="EMBL" id="GBRH01262564">
    <property type="protein sequence ID" value="JAD35331.1"/>
    <property type="molecule type" value="Transcribed_RNA"/>
</dbReference>
<protein>
    <submittedName>
        <fullName evidence="3">Uncharacterized protein</fullName>
    </submittedName>
</protein>
<keyword evidence="2" id="KW-1133">Transmembrane helix</keyword>
<keyword evidence="2" id="KW-0472">Membrane</keyword>
<feature type="compositionally biased region" description="Low complexity" evidence="1">
    <location>
        <begin position="16"/>
        <end position="30"/>
    </location>
</feature>
<reference evidence="3" key="1">
    <citation type="submission" date="2014-09" db="EMBL/GenBank/DDBJ databases">
        <authorList>
            <person name="Magalhaes I.L.F."/>
            <person name="Oliveira U."/>
            <person name="Santos F.R."/>
            <person name="Vidigal T.H.D.A."/>
            <person name="Brescovit A.D."/>
            <person name="Santos A.J."/>
        </authorList>
    </citation>
    <scope>NUCLEOTIDE SEQUENCE</scope>
    <source>
        <tissue evidence="3">Shoot tissue taken approximately 20 cm above the soil surface</tissue>
    </source>
</reference>
<proteinExistence type="predicted"/>
<sequence>MTVKPTTPLAPHLAAGPTKTTTVGSGKTPTPTTPWTWTWTRVLHVSRYVSLYYLINVIGMAVTVDGFKRLGAAGNVDMGARTRATLVIAAGSMLRAALSAAAGILWPSGFRILHIEFTAVTVGVVVYVVNTIDLC</sequence>
<keyword evidence="2" id="KW-0812">Transmembrane</keyword>